<dbReference type="AlphaFoldDB" id="A0A4U5JUT0"/>
<proteinExistence type="predicted"/>
<organism evidence="1 2">
    <name type="scientific">Luteimonas gilva</name>
    <dbReference type="NCBI Taxonomy" id="2572684"/>
    <lineage>
        <taxon>Bacteria</taxon>
        <taxon>Pseudomonadati</taxon>
        <taxon>Pseudomonadota</taxon>
        <taxon>Gammaproteobacteria</taxon>
        <taxon>Lysobacterales</taxon>
        <taxon>Lysobacteraceae</taxon>
        <taxon>Luteimonas</taxon>
    </lineage>
</organism>
<gene>
    <name evidence="1" type="ORF">FCE95_05070</name>
</gene>
<name>A0A4U5JUT0_9GAMM</name>
<keyword evidence="2" id="KW-1185">Reference proteome</keyword>
<comment type="caution">
    <text evidence="1">The sequence shown here is derived from an EMBL/GenBank/DDBJ whole genome shotgun (WGS) entry which is preliminary data.</text>
</comment>
<protein>
    <submittedName>
        <fullName evidence="1">Uncharacterized protein</fullName>
    </submittedName>
</protein>
<reference evidence="1 2" key="1">
    <citation type="submission" date="2019-04" db="EMBL/GenBank/DDBJ databases">
        <title>Reference strain of H23.</title>
        <authorList>
            <person name="Luo X."/>
        </authorList>
    </citation>
    <scope>NUCLEOTIDE SEQUENCE [LARGE SCALE GENOMIC DNA]</scope>
    <source>
        <strain evidence="1 2">H23</strain>
    </source>
</reference>
<accession>A0A4U5JUT0</accession>
<sequence length="66" mass="7442">MRLINSSTAYEAVFGTLYALGDPGVDGDDVFGLYESREPPRARDGIDRNRLRRVDLRIESGRGNER</sequence>
<dbReference type="EMBL" id="SZUA01000001">
    <property type="protein sequence ID" value="TKR33660.1"/>
    <property type="molecule type" value="Genomic_DNA"/>
</dbReference>
<evidence type="ECO:0000313" key="1">
    <source>
        <dbReference type="EMBL" id="TKR33660.1"/>
    </source>
</evidence>
<dbReference type="Proteomes" id="UP000308707">
    <property type="component" value="Unassembled WGS sequence"/>
</dbReference>
<evidence type="ECO:0000313" key="2">
    <source>
        <dbReference type="Proteomes" id="UP000308707"/>
    </source>
</evidence>